<dbReference type="EMBL" id="WIQZ01000033">
    <property type="protein sequence ID" value="KAF3135217.1"/>
    <property type="molecule type" value="Genomic_DNA"/>
</dbReference>
<organism evidence="3 5">
    <name type="scientific">Orbilia oligospora</name>
    <name type="common">Nematode-trapping fungus</name>
    <name type="synonym">Arthrobotrys oligospora</name>
    <dbReference type="NCBI Taxonomy" id="2813651"/>
    <lineage>
        <taxon>Eukaryota</taxon>
        <taxon>Fungi</taxon>
        <taxon>Dikarya</taxon>
        <taxon>Ascomycota</taxon>
        <taxon>Pezizomycotina</taxon>
        <taxon>Orbiliomycetes</taxon>
        <taxon>Orbiliales</taxon>
        <taxon>Orbiliaceae</taxon>
        <taxon>Orbilia</taxon>
    </lineage>
</organism>
<evidence type="ECO:0000313" key="5">
    <source>
        <dbReference type="Proteomes" id="UP000480548"/>
    </source>
</evidence>
<evidence type="ECO:0000313" key="2">
    <source>
        <dbReference type="EMBL" id="KAF3083128.1"/>
    </source>
</evidence>
<feature type="region of interest" description="Disordered" evidence="1">
    <location>
        <begin position="1"/>
        <end position="24"/>
    </location>
</feature>
<dbReference type="Proteomes" id="UP000480548">
    <property type="component" value="Unassembled WGS sequence"/>
</dbReference>
<evidence type="ECO:0000256" key="1">
    <source>
        <dbReference type="SAM" id="MobiDB-lite"/>
    </source>
</evidence>
<name>A0A7C8K394_ORBOL</name>
<comment type="caution">
    <text evidence="3">The sequence shown here is derived from an EMBL/GenBank/DDBJ whole genome shotgun (WGS) entry which is preliminary data.</text>
</comment>
<feature type="compositionally biased region" description="Basic residues" evidence="1">
    <location>
        <begin position="1"/>
        <end position="10"/>
    </location>
</feature>
<proteinExistence type="predicted"/>
<sequence length="478" mass="54709">MSSNNNKKKPGRDSNTASDPDSGPGTIPGASLISSIANAYTQPISLLGQLPNEILENILARVDQPSIGAFGLAARWCHAHADEMYFRTISLTPISLIYLTLNPQHIPKIRKIKVDCRMVGVLNANTINFIASLTNLRTISLHSVNSKNHTRVLHYILKFIPTTESLHRLEISIGHNTFRRGTPRIIGSDDPNWDALDMDIHPNLKELSYDFGPMAASITRMDSLVFNTFIPHRHSLKVLEVNCVQLRRYSQTFREGLKHYIFRCAEEEVNPQHVWTPDVIETYNSFQDSYIACLATDSLEVFRFFSDMKKDVRDSREREISIDEVCTLWPNLKHLDFVTRDSWKTNFRQLPHPQKLTKLKTFTHSGTTKTSTEAANPAWSLTESDNNPKGPIAVSPRSVMDHLTRHWFPNIHSYGWYARDSTSMVFPDFYKIEIRHLRKVWWVLHQSWAGWVTAVASYWPGPAFLNHWWGPGATSIYI</sequence>
<dbReference type="EMBL" id="WIQW01000109">
    <property type="protein sequence ID" value="KAF3083128.1"/>
    <property type="molecule type" value="Genomic_DNA"/>
</dbReference>
<dbReference type="AlphaFoldDB" id="A0A7C8K394"/>
<evidence type="ECO:0000313" key="3">
    <source>
        <dbReference type="EMBL" id="KAF3135217.1"/>
    </source>
</evidence>
<accession>A0A7C8K394</accession>
<gene>
    <name evidence="2" type="ORF">TWF102_000758</name>
    <name evidence="3" type="ORF">TWF703_006131</name>
</gene>
<dbReference type="Proteomes" id="UP000475325">
    <property type="component" value="Unassembled WGS sequence"/>
</dbReference>
<protein>
    <recommendedName>
        <fullName evidence="6">F-box domain-containing protein</fullName>
    </recommendedName>
</protein>
<evidence type="ECO:0000313" key="4">
    <source>
        <dbReference type="Proteomes" id="UP000475325"/>
    </source>
</evidence>
<evidence type="ECO:0008006" key="6">
    <source>
        <dbReference type="Google" id="ProtNLM"/>
    </source>
</evidence>
<feature type="region of interest" description="Disordered" evidence="1">
    <location>
        <begin position="367"/>
        <end position="386"/>
    </location>
</feature>
<reference evidence="4 5" key="1">
    <citation type="submission" date="2019-06" db="EMBL/GenBank/DDBJ databases">
        <authorList>
            <person name="Palmer J.M."/>
        </authorList>
    </citation>
    <scope>NUCLEOTIDE SEQUENCE [LARGE SCALE GENOMIC DNA]</scope>
    <source>
        <strain evidence="2 4">TWF102</strain>
        <strain evidence="3 5">TWF703</strain>
    </source>
</reference>